<evidence type="ECO:0000313" key="2">
    <source>
        <dbReference type="Proteomes" id="UP000782312"/>
    </source>
</evidence>
<evidence type="ECO:0000313" key="1">
    <source>
        <dbReference type="EMBL" id="MBI3126538.1"/>
    </source>
</evidence>
<dbReference type="Gene3D" id="3.30.300.20">
    <property type="match status" value="1"/>
</dbReference>
<dbReference type="Proteomes" id="UP000782312">
    <property type="component" value="Unassembled WGS sequence"/>
</dbReference>
<reference evidence="1" key="1">
    <citation type="submission" date="2020-07" db="EMBL/GenBank/DDBJ databases">
        <title>Huge and variable diversity of episymbiotic CPR bacteria and DPANN archaea in groundwater ecosystems.</title>
        <authorList>
            <person name="He C.Y."/>
            <person name="Keren R."/>
            <person name="Whittaker M."/>
            <person name="Farag I.F."/>
            <person name="Doudna J."/>
            <person name="Cate J.H.D."/>
            <person name="Banfield J.F."/>
        </authorList>
    </citation>
    <scope>NUCLEOTIDE SEQUENCE</scope>
    <source>
        <strain evidence="1">NC_groundwater_763_Ag_S-0.2um_68_21</strain>
    </source>
</reference>
<proteinExistence type="predicted"/>
<gene>
    <name evidence="1" type="ORF">HYZ11_02925</name>
</gene>
<dbReference type="InterPro" id="IPR015946">
    <property type="entry name" value="KH_dom-like_a/b"/>
</dbReference>
<dbReference type="EMBL" id="JACPUR010000004">
    <property type="protein sequence ID" value="MBI3126538.1"/>
    <property type="molecule type" value="Genomic_DNA"/>
</dbReference>
<dbReference type="PANTHER" id="PTHR42830:SF2">
    <property type="entry name" value="OSMC_OHR FAMILY PROTEIN"/>
    <property type="match status" value="1"/>
</dbReference>
<dbReference type="Pfam" id="PF02566">
    <property type="entry name" value="OsmC"/>
    <property type="match status" value="1"/>
</dbReference>
<sequence>MRPKEYRYKVGVIWESERQGFLSAGGKPAIRVATPPEFKGHEGVWSPEDLFVAAQASCFMMTFLGTAYHRGLKFQAFEAEAEGTLARPEGEFLFTEILIKARVALPPDGDRALAQEILSFAEKDCLVTHSIVSRVRVEAMILLLTPGASAPAA</sequence>
<comment type="caution">
    <text evidence="1">The sequence shown here is derived from an EMBL/GenBank/DDBJ whole genome shotgun (WGS) entry which is preliminary data.</text>
</comment>
<dbReference type="InterPro" id="IPR003718">
    <property type="entry name" value="OsmC/Ohr_fam"/>
</dbReference>
<name>A0A932MMC2_UNCTE</name>
<dbReference type="SUPFAM" id="SSF82784">
    <property type="entry name" value="OsmC-like"/>
    <property type="match status" value="1"/>
</dbReference>
<organism evidence="1 2">
    <name type="scientific">Tectimicrobiota bacterium</name>
    <dbReference type="NCBI Taxonomy" id="2528274"/>
    <lineage>
        <taxon>Bacteria</taxon>
        <taxon>Pseudomonadati</taxon>
        <taxon>Nitrospinota/Tectimicrobiota group</taxon>
        <taxon>Candidatus Tectimicrobiota</taxon>
    </lineage>
</organism>
<dbReference type="InterPro" id="IPR052707">
    <property type="entry name" value="OsmC_Ohr_Peroxiredoxin"/>
</dbReference>
<dbReference type="PANTHER" id="PTHR42830">
    <property type="entry name" value="OSMOTICALLY INDUCIBLE FAMILY PROTEIN"/>
    <property type="match status" value="1"/>
</dbReference>
<accession>A0A932MMC2</accession>
<dbReference type="InterPro" id="IPR036102">
    <property type="entry name" value="OsmC/Ohrsf"/>
</dbReference>
<dbReference type="AlphaFoldDB" id="A0A932MMC2"/>
<protein>
    <submittedName>
        <fullName evidence="1">OsmC family protein</fullName>
    </submittedName>
</protein>